<gene>
    <name evidence="3" type="ORF">ISF_09856</name>
</gene>
<dbReference type="OrthoDB" id="5145973at2759"/>
<dbReference type="InterPro" id="IPR018306">
    <property type="entry name" value="Phage_T5_Orf172_DNA-bd"/>
</dbReference>
<feature type="domain" description="Bacteriophage T5 Orf172 DNA-binding" evidence="2">
    <location>
        <begin position="286"/>
        <end position="389"/>
    </location>
</feature>
<dbReference type="AlphaFoldDB" id="A0A167AUH6"/>
<dbReference type="GeneID" id="30026148"/>
<evidence type="ECO:0000313" key="4">
    <source>
        <dbReference type="Proteomes" id="UP000076744"/>
    </source>
</evidence>
<keyword evidence="4" id="KW-1185">Reference proteome</keyword>
<proteinExistence type="predicted"/>
<sequence length="445" mass="48835">MTREGVQSLLSDLESRIGARSVFVEIRGCPAVLKTGLRAGKKCLKAVLATGDNRLEAKRIRTYLETLVEVTDKDLLLQNVGNYISISFCSLHIKRASSEQEWKNWVKLVHAYTSTTSVTEAGLAPEIIVVSDDDAESSGIQQDDIFDGDFSFDTSTPDTTVDIDDLEKTVATLNVQDNRASSPAVNPTEPSPDDGATADIADGLRKLDLARQTPPPSGTSNTIHTVGRAGGAGAIPSAGLTNQDEGDWDLRDMGIAAFRRAGTPRDNSVLHHKFYEAFKSKDKYEGIVYVFKKIGRDDRFKVGYSGNSGNARKKQPNNCYAAGTEIIHETEGGRFVGAHRVEGLVHAMLRHCNIKFIKCNGKDDKGNDCTAKHREWFATDQATVVGITRAMERFVREGGYERRETGNFHVSEAGDKVVKKLLGDCKLATLQRALDVMEARRRTIP</sequence>
<dbReference type="Pfam" id="PF10544">
    <property type="entry name" value="T5orf172"/>
    <property type="match status" value="1"/>
</dbReference>
<feature type="region of interest" description="Disordered" evidence="1">
    <location>
        <begin position="175"/>
        <end position="243"/>
    </location>
</feature>
<accession>A0A167AUH6</accession>
<feature type="compositionally biased region" description="Polar residues" evidence="1">
    <location>
        <begin position="175"/>
        <end position="185"/>
    </location>
</feature>
<evidence type="ECO:0000256" key="1">
    <source>
        <dbReference type="SAM" id="MobiDB-lite"/>
    </source>
</evidence>
<dbReference type="RefSeq" id="XP_018699358.1">
    <property type="nucleotide sequence ID" value="XM_018853456.1"/>
</dbReference>
<dbReference type="EMBL" id="AZHB01000085">
    <property type="protein sequence ID" value="OAA39342.1"/>
    <property type="molecule type" value="Genomic_DNA"/>
</dbReference>
<keyword evidence="3" id="KW-0238">DNA-binding</keyword>
<evidence type="ECO:0000313" key="3">
    <source>
        <dbReference type="EMBL" id="OAA39342.1"/>
    </source>
</evidence>
<dbReference type="GO" id="GO:0003677">
    <property type="term" value="F:DNA binding"/>
    <property type="evidence" value="ECO:0007669"/>
    <property type="project" value="UniProtKB-KW"/>
</dbReference>
<protein>
    <submittedName>
        <fullName evidence="3">DNA-binding protein</fullName>
    </submittedName>
</protein>
<reference evidence="3 4" key="1">
    <citation type="journal article" date="2016" name="Genome Biol. Evol.">
        <title>Divergent and convergent evolution of fungal pathogenicity.</title>
        <authorList>
            <person name="Shang Y."/>
            <person name="Xiao G."/>
            <person name="Zheng P."/>
            <person name="Cen K."/>
            <person name="Zhan S."/>
            <person name="Wang C."/>
        </authorList>
    </citation>
    <scope>NUCLEOTIDE SEQUENCE [LARGE SCALE GENOMIC DNA]</scope>
    <source>
        <strain evidence="3 4">ARSEF 2679</strain>
    </source>
</reference>
<comment type="caution">
    <text evidence="3">The sequence shown here is derived from an EMBL/GenBank/DDBJ whole genome shotgun (WGS) entry which is preliminary data.</text>
</comment>
<name>A0A167AUH6_CORFA</name>
<evidence type="ECO:0000259" key="2">
    <source>
        <dbReference type="Pfam" id="PF10544"/>
    </source>
</evidence>
<organism evidence="3 4">
    <name type="scientific">Cordyceps fumosorosea (strain ARSEF 2679)</name>
    <name type="common">Isaria fumosorosea</name>
    <dbReference type="NCBI Taxonomy" id="1081104"/>
    <lineage>
        <taxon>Eukaryota</taxon>
        <taxon>Fungi</taxon>
        <taxon>Dikarya</taxon>
        <taxon>Ascomycota</taxon>
        <taxon>Pezizomycotina</taxon>
        <taxon>Sordariomycetes</taxon>
        <taxon>Hypocreomycetidae</taxon>
        <taxon>Hypocreales</taxon>
        <taxon>Cordycipitaceae</taxon>
        <taxon>Cordyceps</taxon>
    </lineage>
</organism>
<dbReference type="Proteomes" id="UP000076744">
    <property type="component" value="Unassembled WGS sequence"/>
</dbReference>